<dbReference type="PROSITE" id="PS50041">
    <property type="entry name" value="C_TYPE_LECTIN_2"/>
    <property type="match status" value="2"/>
</dbReference>
<accession>A0A443S7D0</accession>
<sequence length="302" mass="35629">MVKARCPQNWIGWNDKCYFRGGTVQYFDENYSICKAMNASMVTIESREENAFLTDLLYTNEWLFVGARRVSVNSTQYKWNDGEVLRFLNWNSDQPNQVFEEGFDCINVYHNGYWSDTDCVMKSRLFCERRQSDECNDFYSKMVKQSESYLCPRNWVQSNEKCFFVGGYVQYFDENLSACKAMDASMVTIESTKENDFVSKLLFPTDYFFLGAKRIAVNSTHYQWNDGKNVSFRNWHSQQPNNVTDEGVDYIVVHWSGYWYDVAIKHRATLICEKKLSDAALRRVVQKQSKQQYDTLHVRIIF</sequence>
<dbReference type="InterPro" id="IPR050111">
    <property type="entry name" value="C-type_lectin/snaclec_domain"/>
</dbReference>
<dbReference type="Pfam" id="PF00059">
    <property type="entry name" value="Lectin_C"/>
    <property type="match status" value="2"/>
</dbReference>
<dbReference type="InterPro" id="IPR001304">
    <property type="entry name" value="C-type_lectin-like"/>
</dbReference>
<dbReference type="OrthoDB" id="10255512at2759"/>
<dbReference type="AlphaFoldDB" id="A0A443S7D0"/>
<reference evidence="2 3" key="1">
    <citation type="journal article" date="2018" name="Gigascience">
        <title>Genomes of trombidid mites reveal novel predicted allergens and laterally-transferred genes associated with secondary metabolism.</title>
        <authorList>
            <person name="Dong X."/>
            <person name="Chaisiri K."/>
            <person name="Xia D."/>
            <person name="Armstrong S.D."/>
            <person name="Fang Y."/>
            <person name="Donnelly M.J."/>
            <person name="Kadowaki T."/>
            <person name="McGarry J.W."/>
            <person name="Darby A.C."/>
            <person name="Makepeace B.L."/>
        </authorList>
    </citation>
    <scope>NUCLEOTIDE SEQUENCE [LARGE SCALE GENOMIC DNA]</scope>
    <source>
        <strain evidence="2">UoL-UT</strain>
    </source>
</reference>
<dbReference type="PANTHER" id="PTHR22803">
    <property type="entry name" value="MANNOSE, PHOSPHOLIPASE, LECTIN RECEPTOR RELATED"/>
    <property type="match status" value="1"/>
</dbReference>
<dbReference type="InterPro" id="IPR016187">
    <property type="entry name" value="CTDL_fold"/>
</dbReference>
<keyword evidence="2" id="KW-0675">Receptor</keyword>
<dbReference type="SUPFAM" id="SSF56436">
    <property type="entry name" value="C-type lectin-like"/>
    <property type="match status" value="2"/>
</dbReference>
<dbReference type="SMART" id="SM00034">
    <property type="entry name" value="CLECT"/>
    <property type="match status" value="2"/>
</dbReference>
<feature type="domain" description="C-type lectin" evidence="1">
    <location>
        <begin position="158"/>
        <end position="273"/>
    </location>
</feature>
<dbReference type="VEuPathDB" id="VectorBase:LDEU008591"/>
<evidence type="ECO:0000259" key="1">
    <source>
        <dbReference type="PROSITE" id="PS50041"/>
    </source>
</evidence>
<gene>
    <name evidence="2" type="ORF">B4U80_13375</name>
</gene>
<dbReference type="STRING" id="299467.A0A443S7D0"/>
<dbReference type="Gene3D" id="3.10.100.10">
    <property type="entry name" value="Mannose-Binding Protein A, subunit A"/>
    <property type="match status" value="2"/>
</dbReference>
<evidence type="ECO:0000313" key="3">
    <source>
        <dbReference type="Proteomes" id="UP000288716"/>
    </source>
</evidence>
<protein>
    <submittedName>
        <fullName evidence="2">Macrophage mannose receptor 1-like protein</fullName>
    </submittedName>
</protein>
<dbReference type="InterPro" id="IPR016186">
    <property type="entry name" value="C-type_lectin-like/link_sf"/>
</dbReference>
<proteinExistence type="predicted"/>
<name>A0A443S7D0_9ACAR</name>
<evidence type="ECO:0000313" key="2">
    <source>
        <dbReference type="EMBL" id="RWS23449.1"/>
    </source>
</evidence>
<dbReference type="CDD" id="cd00037">
    <property type="entry name" value="CLECT"/>
    <property type="match status" value="2"/>
</dbReference>
<feature type="domain" description="C-type lectin" evidence="1">
    <location>
        <begin position="13"/>
        <end position="128"/>
    </location>
</feature>
<dbReference type="EMBL" id="NCKV01006427">
    <property type="protein sequence ID" value="RWS23449.1"/>
    <property type="molecule type" value="Genomic_DNA"/>
</dbReference>
<comment type="caution">
    <text evidence="2">The sequence shown here is derived from an EMBL/GenBank/DDBJ whole genome shotgun (WGS) entry which is preliminary data.</text>
</comment>
<keyword evidence="3" id="KW-1185">Reference proteome</keyword>
<dbReference type="Proteomes" id="UP000288716">
    <property type="component" value="Unassembled WGS sequence"/>
</dbReference>
<organism evidence="2 3">
    <name type="scientific">Leptotrombidium deliense</name>
    <dbReference type="NCBI Taxonomy" id="299467"/>
    <lineage>
        <taxon>Eukaryota</taxon>
        <taxon>Metazoa</taxon>
        <taxon>Ecdysozoa</taxon>
        <taxon>Arthropoda</taxon>
        <taxon>Chelicerata</taxon>
        <taxon>Arachnida</taxon>
        <taxon>Acari</taxon>
        <taxon>Acariformes</taxon>
        <taxon>Trombidiformes</taxon>
        <taxon>Prostigmata</taxon>
        <taxon>Anystina</taxon>
        <taxon>Parasitengona</taxon>
        <taxon>Trombiculoidea</taxon>
        <taxon>Trombiculidae</taxon>
        <taxon>Leptotrombidium</taxon>
    </lineage>
</organism>